<evidence type="ECO:0000256" key="2">
    <source>
        <dbReference type="ARBA" id="ARBA00022676"/>
    </source>
</evidence>
<comment type="similarity">
    <text evidence="1">Belongs to the glycosyltransferase 2 family.</text>
</comment>
<dbReference type="AlphaFoldDB" id="A0A2T3FLX3"/>
<dbReference type="PANTHER" id="PTHR43685:SF5">
    <property type="entry name" value="GLYCOSYLTRANSFERASE EPSE-RELATED"/>
    <property type="match status" value="1"/>
</dbReference>
<dbReference type="InterPro" id="IPR001173">
    <property type="entry name" value="Glyco_trans_2-like"/>
</dbReference>
<keyword evidence="5" id="KW-0503">Monooxygenase</keyword>
<dbReference type="GO" id="GO:0004497">
    <property type="term" value="F:monooxygenase activity"/>
    <property type="evidence" value="ECO:0007669"/>
    <property type="project" value="UniProtKB-KW"/>
</dbReference>
<sequence>MERRTMEQSWQQNNEYECMKYSVLMPVYHKENPAYFYQAAASMMNQTIPPDEFVLVCDGPLTPVLDETIQTIDREWPGVLQVLRLPVCGGIARALAAGVEACRNEWIARMDSDDIACPDRCEKQLKRYAEEAAGKLLGKKAEQGKLGLLSGKIAEFAAAEVPEQENVDNLNAPDRGEIGSGMNGKLFPPGRITGIRSLPCQYKEILTFARKRNPMNHMAVMMRRSAVLAVGNYHPVPGAEDYELWVRLLQAGYKAENLPDILVYARTDNGMIKRRGGLSYARAALNLQKTFFKSGFLNRREYLRNCVIRVTASLIPASVRGILYQKKLRGTLSEDA</sequence>
<gene>
    <name evidence="5" type="ORF">C7U56_13415</name>
</gene>
<keyword evidence="5" id="KW-0560">Oxidoreductase</keyword>
<keyword evidence="3" id="KW-0808">Transferase</keyword>
<dbReference type="Proteomes" id="UP000241048">
    <property type="component" value="Unassembled WGS sequence"/>
</dbReference>
<evidence type="ECO:0000313" key="6">
    <source>
        <dbReference type="Proteomes" id="UP000241048"/>
    </source>
</evidence>
<organism evidence="5 6">
    <name type="scientific">Clostridium fessum</name>
    <dbReference type="NCBI Taxonomy" id="2126740"/>
    <lineage>
        <taxon>Bacteria</taxon>
        <taxon>Bacillati</taxon>
        <taxon>Bacillota</taxon>
        <taxon>Clostridia</taxon>
        <taxon>Eubacteriales</taxon>
        <taxon>Clostridiaceae</taxon>
        <taxon>Clostridium</taxon>
    </lineage>
</organism>
<keyword evidence="2" id="KW-0328">Glycosyltransferase</keyword>
<keyword evidence="6" id="KW-1185">Reference proteome</keyword>
<protein>
    <submittedName>
        <fullName evidence="5">Ammonia monooxygenase</fullName>
    </submittedName>
</protein>
<name>A0A2T3FLX3_9CLOT</name>
<dbReference type="InterPro" id="IPR050834">
    <property type="entry name" value="Glycosyltransf_2"/>
</dbReference>
<reference evidence="5 6" key="1">
    <citation type="submission" date="2018-03" db="EMBL/GenBank/DDBJ databases">
        <title>Lachnoclostridium SNUG30386 gen.nov., sp.nov., isolated from human faeces.</title>
        <authorList>
            <person name="Seo B."/>
            <person name="Jeon K."/>
            <person name="Ko G."/>
        </authorList>
    </citation>
    <scope>NUCLEOTIDE SEQUENCE [LARGE SCALE GENOMIC DNA]</scope>
    <source>
        <strain evidence="5 6">SNUG30386</strain>
    </source>
</reference>
<comment type="caution">
    <text evidence="5">The sequence shown here is derived from an EMBL/GenBank/DDBJ whole genome shotgun (WGS) entry which is preliminary data.</text>
</comment>
<dbReference type="Gene3D" id="3.90.550.10">
    <property type="entry name" value="Spore Coat Polysaccharide Biosynthesis Protein SpsA, Chain A"/>
    <property type="match status" value="1"/>
</dbReference>
<accession>A0A2T3FLX3</accession>
<evidence type="ECO:0000256" key="1">
    <source>
        <dbReference type="ARBA" id="ARBA00006739"/>
    </source>
</evidence>
<dbReference type="GO" id="GO:0016757">
    <property type="term" value="F:glycosyltransferase activity"/>
    <property type="evidence" value="ECO:0007669"/>
    <property type="project" value="UniProtKB-KW"/>
</dbReference>
<dbReference type="Pfam" id="PF00535">
    <property type="entry name" value="Glycos_transf_2"/>
    <property type="match status" value="1"/>
</dbReference>
<feature type="domain" description="Glycosyltransferase 2-like" evidence="4">
    <location>
        <begin position="22"/>
        <end position="132"/>
    </location>
</feature>
<dbReference type="InterPro" id="IPR029044">
    <property type="entry name" value="Nucleotide-diphossugar_trans"/>
</dbReference>
<evidence type="ECO:0000313" key="5">
    <source>
        <dbReference type="EMBL" id="PST36223.1"/>
    </source>
</evidence>
<dbReference type="EMBL" id="PYLO01000005">
    <property type="protein sequence ID" value="PST36223.1"/>
    <property type="molecule type" value="Genomic_DNA"/>
</dbReference>
<evidence type="ECO:0000256" key="3">
    <source>
        <dbReference type="ARBA" id="ARBA00022679"/>
    </source>
</evidence>
<dbReference type="PANTHER" id="PTHR43685">
    <property type="entry name" value="GLYCOSYLTRANSFERASE"/>
    <property type="match status" value="1"/>
</dbReference>
<proteinExistence type="inferred from homology"/>
<evidence type="ECO:0000259" key="4">
    <source>
        <dbReference type="Pfam" id="PF00535"/>
    </source>
</evidence>
<dbReference type="SUPFAM" id="SSF53448">
    <property type="entry name" value="Nucleotide-diphospho-sugar transferases"/>
    <property type="match status" value="1"/>
</dbReference>